<name>A0A1T4W5T7_9GAMM</name>
<dbReference type="STRING" id="92487.SAMN02745130_01096"/>
<keyword evidence="3" id="KW-1185">Reference proteome</keyword>
<dbReference type="SUPFAM" id="SSF56436">
    <property type="entry name" value="C-type lectin-like"/>
    <property type="match status" value="1"/>
</dbReference>
<evidence type="ECO:0000259" key="1">
    <source>
        <dbReference type="Pfam" id="PF03781"/>
    </source>
</evidence>
<dbReference type="EMBL" id="FUYB01000003">
    <property type="protein sequence ID" value="SKA72499.1"/>
    <property type="molecule type" value="Genomic_DNA"/>
</dbReference>
<accession>A0A1T4W5T7</accession>
<dbReference type="InterPro" id="IPR051043">
    <property type="entry name" value="Sulfatase_Mod_Factor_Kinase"/>
</dbReference>
<feature type="domain" description="Sulfatase-modifying factor enzyme-like" evidence="1">
    <location>
        <begin position="15"/>
        <end position="335"/>
    </location>
</feature>
<evidence type="ECO:0000313" key="3">
    <source>
        <dbReference type="Proteomes" id="UP000190460"/>
    </source>
</evidence>
<gene>
    <name evidence="2" type="ORF">SAMN02745130_01096</name>
</gene>
<dbReference type="OrthoDB" id="9768004at2"/>
<dbReference type="PANTHER" id="PTHR23150">
    <property type="entry name" value="SULFATASE MODIFYING FACTOR 1, 2"/>
    <property type="match status" value="1"/>
</dbReference>
<dbReference type="AlphaFoldDB" id="A0A1T4W5T7"/>
<dbReference type="InterPro" id="IPR016187">
    <property type="entry name" value="CTDL_fold"/>
</dbReference>
<evidence type="ECO:0000313" key="2">
    <source>
        <dbReference type="EMBL" id="SKA72499.1"/>
    </source>
</evidence>
<dbReference type="InterPro" id="IPR005532">
    <property type="entry name" value="SUMF_dom"/>
</dbReference>
<dbReference type="PANTHER" id="PTHR23150:SF19">
    <property type="entry name" value="FORMYLGLYCINE-GENERATING ENZYME"/>
    <property type="match status" value="1"/>
</dbReference>
<dbReference type="GO" id="GO:0120147">
    <property type="term" value="F:formylglycine-generating oxidase activity"/>
    <property type="evidence" value="ECO:0007669"/>
    <property type="project" value="TreeGrafter"/>
</dbReference>
<dbReference type="InterPro" id="IPR042095">
    <property type="entry name" value="SUMF_sf"/>
</dbReference>
<dbReference type="Gene3D" id="3.90.1580.10">
    <property type="entry name" value="paralog of FGE (formylglycine-generating enzyme)"/>
    <property type="match status" value="1"/>
</dbReference>
<dbReference type="Pfam" id="PF03781">
    <property type="entry name" value="FGE-sulfatase"/>
    <property type="match status" value="1"/>
</dbReference>
<protein>
    <submittedName>
        <fullName evidence="2">Formylglycine-generating enzyme, required for sulfatase activity, contains SUMF1/FGE domain</fullName>
    </submittedName>
</protein>
<reference evidence="2 3" key="1">
    <citation type="submission" date="2017-02" db="EMBL/GenBank/DDBJ databases">
        <authorList>
            <person name="Peterson S.W."/>
        </authorList>
    </citation>
    <scope>NUCLEOTIDE SEQUENCE [LARGE SCALE GENOMIC DNA]</scope>
    <source>
        <strain evidence="2 3">ATCC 49788</strain>
    </source>
</reference>
<dbReference type="RefSeq" id="WP_078921573.1">
    <property type="nucleotide sequence ID" value="NZ_FUYB01000003.1"/>
</dbReference>
<organism evidence="2 3">
    <name type="scientific">Thiothrix eikelboomii</name>
    <dbReference type="NCBI Taxonomy" id="92487"/>
    <lineage>
        <taxon>Bacteria</taxon>
        <taxon>Pseudomonadati</taxon>
        <taxon>Pseudomonadota</taxon>
        <taxon>Gammaproteobacteria</taxon>
        <taxon>Thiotrichales</taxon>
        <taxon>Thiotrichaceae</taxon>
        <taxon>Thiothrix</taxon>
    </lineage>
</organism>
<proteinExistence type="predicted"/>
<dbReference type="Proteomes" id="UP000190460">
    <property type="component" value="Unassembled WGS sequence"/>
</dbReference>
<sequence length="338" mass="38003">MTHLSSRSKLTGLTKLLPIPAGEFMMGSANFYPEEAPIHPVYVDAFLIEEHPVTNAQFAEFVRQTDYVTVAERALDAALFPQLSAAERAPGSMVFRPTAGPVDLQHLEQWWVWMPQACWHRPSGPGSHIKNRLNHPVTQVAYEDALAYAVWAERILPSEAEWERAARGHYVSADFCWGNEKTPKGKRMAKHYQGQFPWKNEAVDGHKYSAPVKSFPPNQFGLYDMAGNVWEWTDDWYSLYSQPTADKSQATCCGTAENSIKLAESETTCCVPQNPRGGTQADSLDRSQPQFPIPRKVIKGGSFLCADEYCMRYRPGARRPQMIDSGMSHLGFRCAVRV</sequence>